<name>A0ABW4D1V2_9LACO</name>
<evidence type="ECO:0000256" key="2">
    <source>
        <dbReference type="SAM" id="Phobius"/>
    </source>
</evidence>
<keyword evidence="2" id="KW-0472">Membrane</keyword>
<keyword evidence="4" id="KW-1185">Reference proteome</keyword>
<dbReference type="RefSeq" id="WP_203643029.1">
    <property type="nucleotide sequence ID" value="NZ_BOLN01000002.1"/>
</dbReference>
<dbReference type="EMBL" id="JBHTOD010000002">
    <property type="protein sequence ID" value="MFD1454746.1"/>
    <property type="molecule type" value="Genomic_DNA"/>
</dbReference>
<gene>
    <name evidence="3" type="ORF">ACFQ44_03485</name>
</gene>
<organism evidence="3 4">
    <name type="scientific">Levilactobacillus lanxiensis</name>
    <dbReference type="NCBI Taxonomy" id="2799568"/>
    <lineage>
        <taxon>Bacteria</taxon>
        <taxon>Bacillati</taxon>
        <taxon>Bacillota</taxon>
        <taxon>Bacilli</taxon>
        <taxon>Lactobacillales</taxon>
        <taxon>Lactobacillaceae</taxon>
        <taxon>Levilactobacillus</taxon>
    </lineage>
</organism>
<keyword evidence="2" id="KW-0812">Transmembrane</keyword>
<sequence>MKWQNLPRWIRDTLSVVGTMAVLLIIYDAFFAKNVNWVLVPIQIVVALLAVGVWSYFSYRSQQKRKLAEEQKKAAAKQRVIDREKRKVEAAKTAAETREKNLARNQAHQQQRHHE</sequence>
<dbReference type="Proteomes" id="UP001597189">
    <property type="component" value="Unassembled WGS sequence"/>
</dbReference>
<accession>A0ABW4D1V2</accession>
<evidence type="ECO:0000256" key="1">
    <source>
        <dbReference type="SAM" id="MobiDB-lite"/>
    </source>
</evidence>
<feature type="transmembrane region" description="Helical" evidence="2">
    <location>
        <begin position="12"/>
        <end position="31"/>
    </location>
</feature>
<evidence type="ECO:0000313" key="4">
    <source>
        <dbReference type="Proteomes" id="UP001597189"/>
    </source>
</evidence>
<feature type="transmembrane region" description="Helical" evidence="2">
    <location>
        <begin position="37"/>
        <end position="57"/>
    </location>
</feature>
<evidence type="ECO:0000313" key="3">
    <source>
        <dbReference type="EMBL" id="MFD1454746.1"/>
    </source>
</evidence>
<comment type="caution">
    <text evidence="3">The sequence shown here is derived from an EMBL/GenBank/DDBJ whole genome shotgun (WGS) entry which is preliminary data.</text>
</comment>
<protein>
    <submittedName>
        <fullName evidence="3">Uncharacterized protein</fullName>
    </submittedName>
</protein>
<keyword evidence="2" id="KW-1133">Transmembrane helix</keyword>
<reference evidence="4" key="1">
    <citation type="journal article" date="2019" name="Int. J. Syst. Evol. Microbiol.">
        <title>The Global Catalogue of Microorganisms (GCM) 10K type strain sequencing project: providing services to taxonomists for standard genome sequencing and annotation.</title>
        <authorList>
            <consortium name="The Broad Institute Genomics Platform"/>
            <consortium name="The Broad Institute Genome Sequencing Center for Infectious Disease"/>
            <person name="Wu L."/>
            <person name="Ma J."/>
        </authorList>
    </citation>
    <scope>NUCLEOTIDE SEQUENCE [LARGE SCALE GENOMIC DNA]</scope>
    <source>
        <strain evidence="4">CCM 8979</strain>
    </source>
</reference>
<proteinExistence type="predicted"/>
<feature type="compositionally biased region" description="Basic and acidic residues" evidence="1">
    <location>
        <begin position="81"/>
        <end position="102"/>
    </location>
</feature>
<feature type="region of interest" description="Disordered" evidence="1">
    <location>
        <begin position="81"/>
        <end position="115"/>
    </location>
</feature>